<dbReference type="GO" id="GO:0016705">
    <property type="term" value="F:oxidoreductase activity, acting on paired donors, with incorporation or reduction of molecular oxygen"/>
    <property type="evidence" value="ECO:0007669"/>
    <property type="project" value="InterPro"/>
</dbReference>
<evidence type="ECO:0000313" key="5">
    <source>
        <dbReference type="EMBL" id="KAB2342086.1"/>
    </source>
</evidence>
<evidence type="ECO:0000259" key="3">
    <source>
        <dbReference type="Pfam" id="PF00296"/>
    </source>
</evidence>
<dbReference type="Pfam" id="PF02036">
    <property type="entry name" value="SCP2"/>
    <property type="match status" value="1"/>
</dbReference>
<dbReference type="OrthoDB" id="5241801at2"/>
<dbReference type="Gene3D" id="3.20.20.30">
    <property type="entry name" value="Luciferase-like domain"/>
    <property type="match status" value="1"/>
</dbReference>
<dbReference type="InterPro" id="IPR003033">
    <property type="entry name" value="SCP2_sterol-bd_dom"/>
</dbReference>
<organism evidence="5 6">
    <name type="scientific">Actinomadura rudentiformis</name>
    <dbReference type="NCBI Taxonomy" id="359158"/>
    <lineage>
        <taxon>Bacteria</taxon>
        <taxon>Bacillati</taxon>
        <taxon>Actinomycetota</taxon>
        <taxon>Actinomycetes</taxon>
        <taxon>Streptosporangiales</taxon>
        <taxon>Thermomonosporaceae</taxon>
        <taxon>Actinomadura</taxon>
    </lineage>
</organism>
<reference evidence="5 6" key="1">
    <citation type="submission" date="2019-09" db="EMBL/GenBank/DDBJ databases">
        <title>Actinomadura physcomitrii sp. nov., a novel actinomycete isolated from moss [Physcomitrium sphaericum (Ludw) Fuernr].</title>
        <authorList>
            <person name="Zhuang X."/>
            <person name="Liu C."/>
        </authorList>
    </citation>
    <scope>NUCLEOTIDE SEQUENCE [LARGE SCALE GENOMIC DNA]</scope>
    <source>
        <strain evidence="5 6">HMC1</strain>
    </source>
</reference>
<dbReference type="InterPro" id="IPR011251">
    <property type="entry name" value="Luciferase-like_dom"/>
</dbReference>
<feature type="domain" description="Luciferase-like" evidence="3">
    <location>
        <begin position="18"/>
        <end position="337"/>
    </location>
</feature>
<dbReference type="PANTHER" id="PTHR30137:SF8">
    <property type="entry name" value="BLR5498 PROTEIN"/>
    <property type="match status" value="1"/>
</dbReference>
<dbReference type="Proteomes" id="UP000468735">
    <property type="component" value="Unassembled WGS sequence"/>
</dbReference>
<dbReference type="SUPFAM" id="SSF55718">
    <property type="entry name" value="SCP-like"/>
    <property type="match status" value="1"/>
</dbReference>
<dbReference type="GO" id="GO:0004497">
    <property type="term" value="F:monooxygenase activity"/>
    <property type="evidence" value="ECO:0007669"/>
    <property type="project" value="UniProtKB-KW"/>
</dbReference>
<keyword evidence="1" id="KW-0560">Oxidoreductase</keyword>
<proteinExistence type="predicted"/>
<evidence type="ECO:0000313" key="6">
    <source>
        <dbReference type="Proteomes" id="UP000468735"/>
    </source>
</evidence>
<evidence type="ECO:0000256" key="1">
    <source>
        <dbReference type="ARBA" id="ARBA00023002"/>
    </source>
</evidence>
<dbReference type="GO" id="GO:0005829">
    <property type="term" value="C:cytosol"/>
    <property type="evidence" value="ECO:0007669"/>
    <property type="project" value="TreeGrafter"/>
</dbReference>
<gene>
    <name evidence="5" type="ORF">F8566_39090</name>
</gene>
<dbReference type="InterPro" id="IPR036661">
    <property type="entry name" value="Luciferase-like_sf"/>
</dbReference>
<keyword evidence="2" id="KW-0503">Monooxygenase</keyword>
<dbReference type="InterPro" id="IPR050766">
    <property type="entry name" value="Bact_Lucif_Oxidored"/>
</dbReference>
<keyword evidence="6" id="KW-1185">Reference proteome</keyword>
<sequence length="578" mass="64744">MRFSLFYEHQLPRPWEHGEEHRLYKDALEQIEIADRVGFDHVWLVEHHFLEEYSHSSAPEVFLAAASQRTKRIRLGHGIVQLPPNVNHPARVAERVATLDLVSDGRVDFGTGEASSSAELGGFGVRRTEKRAQWEDAIDAITRMFVEEPFAGWESKYLQMPPRNVIPKALQKPHPPLWVACSRRETIHFAARNGIGALSFSFVEPEDAAKWTGEYYRIIESDECVPAGFAVNANVTVVLPMMLHEDEAIAIDRGIDGAHFFGFALAHYYGTTPHDPGRTDVWAEFQERRAARGFDRDQIIANAEALNVNVGSLRGAVGTSEQVIDLVRRYETAGVDQIGFVLQSGPNRHEHICESIELFGKAVMPHFVEGRQEREAAKAERLAPAIEAALARRAPARKVPPGYRIDEEAELARARRARRSGRPAGLRPALVLVREEARSTARRRVQRGLSRLVRGRSDAEIERRFGPRAQRVFFAGMARQYDPSMAAGFEGELEFRLNRLDGTQTAWTIQVREGRARSRQGEAREPAITIVTGTGDFLRTLSGDANPATLLMDGRLKIRGNLELAPKISEMFGGPSPY</sequence>
<dbReference type="AlphaFoldDB" id="A0A6H9YI16"/>
<dbReference type="PANTHER" id="PTHR30137">
    <property type="entry name" value="LUCIFERASE-LIKE MONOOXYGENASE"/>
    <property type="match status" value="1"/>
</dbReference>
<evidence type="ECO:0000256" key="2">
    <source>
        <dbReference type="ARBA" id="ARBA00023033"/>
    </source>
</evidence>
<accession>A0A6H9YI16</accession>
<dbReference type="EMBL" id="WBMT01000023">
    <property type="protein sequence ID" value="KAB2342086.1"/>
    <property type="molecule type" value="Genomic_DNA"/>
</dbReference>
<name>A0A6H9YI16_9ACTN</name>
<dbReference type="Pfam" id="PF00296">
    <property type="entry name" value="Bac_luciferase"/>
    <property type="match status" value="1"/>
</dbReference>
<comment type="caution">
    <text evidence="5">The sequence shown here is derived from an EMBL/GenBank/DDBJ whole genome shotgun (WGS) entry which is preliminary data.</text>
</comment>
<dbReference type="Gene3D" id="3.30.1050.10">
    <property type="entry name" value="SCP2 sterol-binding domain"/>
    <property type="match status" value="1"/>
</dbReference>
<evidence type="ECO:0000259" key="4">
    <source>
        <dbReference type="Pfam" id="PF02036"/>
    </source>
</evidence>
<dbReference type="SUPFAM" id="SSF51679">
    <property type="entry name" value="Bacterial luciferase-like"/>
    <property type="match status" value="1"/>
</dbReference>
<dbReference type="InterPro" id="IPR036527">
    <property type="entry name" value="SCP2_sterol-bd_dom_sf"/>
</dbReference>
<dbReference type="RefSeq" id="WP_151567456.1">
    <property type="nucleotide sequence ID" value="NZ_WBMT01000023.1"/>
</dbReference>
<protein>
    <submittedName>
        <fullName evidence="5">LLM class flavin-dependent oxidoreductase</fullName>
    </submittedName>
</protein>
<feature type="domain" description="SCP2" evidence="4">
    <location>
        <begin position="484"/>
        <end position="572"/>
    </location>
</feature>